<protein>
    <submittedName>
        <fullName evidence="3">Uncharacterized protein</fullName>
    </submittedName>
</protein>
<evidence type="ECO:0000256" key="1">
    <source>
        <dbReference type="ARBA" id="ARBA00022603"/>
    </source>
</evidence>
<comment type="caution">
    <text evidence="3">The sequence shown here is derived from an EMBL/GenBank/DDBJ whole genome shotgun (WGS) entry which is preliminary data.</text>
</comment>
<dbReference type="GO" id="GO:0005634">
    <property type="term" value="C:nucleus"/>
    <property type="evidence" value="ECO:0007669"/>
    <property type="project" value="TreeGrafter"/>
</dbReference>
<dbReference type="InterPro" id="IPR029063">
    <property type="entry name" value="SAM-dependent_MTases_sf"/>
</dbReference>
<dbReference type="Gene3D" id="3.40.50.150">
    <property type="entry name" value="Vaccinia Virus protein VP39"/>
    <property type="match status" value="1"/>
</dbReference>
<keyword evidence="4" id="KW-1185">Reference proteome</keyword>
<accession>A0A7C8ILW3</accession>
<dbReference type="OrthoDB" id="514248at2759"/>
<dbReference type="Pfam" id="PF05971">
    <property type="entry name" value="Methyltransf_10"/>
    <property type="match status" value="1"/>
</dbReference>
<keyword evidence="2" id="KW-0808">Transferase</keyword>
<organism evidence="3 4">
    <name type="scientific">Xylaria multiplex</name>
    <dbReference type="NCBI Taxonomy" id="323545"/>
    <lineage>
        <taxon>Eukaryota</taxon>
        <taxon>Fungi</taxon>
        <taxon>Dikarya</taxon>
        <taxon>Ascomycota</taxon>
        <taxon>Pezizomycotina</taxon>
        <taxon>Sordariomycetes</taxon>
        <taxon>Xylariomycetidae</taxon>
        <taxon>Xylariales</taxon>
        <taxon>Xylariaceae</taxon>
        <taxon>Xylaria</taxon>
    </lineage>
</organism>
<keyword evidence="1" id="KW-0489">Methyltransferase</keyword>
<dbReference type="GO" id="GO:0070475">
    <property type="term" value="P:rRNA base methylation"/>
    <property type="evidence" value="ECO:0007669"/>
    <property type="project" value="TreeGrafter"/>
</dbReference>
<dbReference type="PANTHER" id="PTHR13393:SF0">
    <property type="entry name" value="RNA N6-ADENOSINE-METHYLTRANSFERASE METTL16"/>
    <property type="match status" value="1"/>
</dbReference>
<proteinExistence type="predicted"/>
<dbReference type="PANTHER" id="PTHR13393">
    <property type="entry name" value="SAM-DEPENDENT METHYLTRANSFERASE"/>
    <property type="match status" value="1"/>
</dbReference>
<sequence>MVCAGGEVQFVERMINESLVLKNRVQWYTAMLGKRSSVDVLIDTLKKHRINNFALTTFIQGSKTRRWALGWSFLTRRPSPSASRGCGSFAAKKMLPPVTAITIYEQPTQIHTDPIPSLKRMLRDAVEPLSLLSWVWDEQRLRGVGFADGNVWSRAYRRRKTEKGAVVKEPKTTAPPLDVTVCAFGFSVSIQQPDNPDKPSRGPAIVLRWLQGDDESLFESFSGVIRRCLQPGTRRLA</sequence>
<dbReference type="Proteomes" id="UP000481858">
    <property type="component" value="Unassembled WGS sequence"/>
</dbReference>
<name>A0A7C8ILW3_9PEZI</name>
<dbReference type="GO" id="GO:0008168">
    <property type="term" value="F:methyltransferase activity"/>
    <property type="evidence" value="ECO:0007669"/>
    <property type="project" value="UniProtKB-KW"/>
</dbReference>
<evidence type="ECO:0000313" key="3">
    <source>
        <dbReference type="EMBL" id="KAF2963664.1"/>
    </source>
</evidence>
<gene>
    <name evidence="3" type="ORF">GQX73_g9904</name>
</gene>
<dbReference type="InterPro" id="IPR010286">
    <property type="entry name" value="METTL16/RlmF"/>
</dbReference>
<dbReference type="AlphaFoldDB" id="A0A7C8ILW3"/>
<reference evidence="3 4" key="1">
    <citation type="submission" date="2019-12" db="EMBL/GenBank/DDBJ databases">
        <title>Draft genome sequence of the ascomycete Xylaria multiplex DSM 110363.</title>
        <authorList>
            <person name="Buettner E."/>
            <person name="Kellner H."/>
        </authorList>
    </citation>
    <scope>NUCLEOTIDE SEQUENCE [LARGE SCALE GENOMIC DNA]</scope>
    <source>
        <strain evidence="3 4">DSM 110363</strain>
    </source>
</reference>
<dbReference type="InParanoid" id="A0A7C8ILW3"/>
<evidence type="ECO:0000313" key="4">
    <source>
        <dbReference type="Proteomes" id="UP000481858"/>
    </source>
</evidence>
<evidence type="ECO:0000256" key="2">
    <source>
        <dbReference type="ARBA" id="ARBA00022679"/>
    </source>
</evidence>
<dbReference type="EMBL" id="WUBL01000189">
    <property type="protein sequence ID" value="KAF2963664.1"/>
    <property type="molecule type" value="Genomic_DNA"/>
</dbReference>